<protein>
    <submittedName>
        <fullName evidence="4">Helix-turn-helix domain-containing protein</fullName>
    </submittedName>
</protein>
<evidence type="ECO:0000313" key="5">
    <source>
        <dbReference type="Proteomes" id="UP001620460"/>
    </source>
</evidence>
<dbReference type="EMBL" id="JADIKM010000003">
    <property type="protein sequence ID" value="MFK2905119.1"/>
    <property type="molecule type" value="Genomic_DNA"/>
</dbReference>
<dbReference type="PANTHER" id="PTHR43130">
    <property type="entry name" value="ARAC-FAMILY TRANSCRIPTIONAL REGULATOR"/>
    <property type="match status" value="1"/>
</dbReference>
<gene>
    <name evidence="4" type="ORF">ISP17_14240</name>
</gene>
<dbReference type="RefSeq" id="WP_404634268.1">
    <property type="nucleotide sequence ID" value="NZ_JADIKM010000003.1"/>
</dbReference>
<sequence>MKTPVRVLFALLPDSLALDWAGPAEALRIANGVLAEQGQPPAFAVEFVGPDPEPMTSVGIRLRDIAPLPVLGEDDPRPTWIVLLGQPGSAFNVRRTTTRRLLDWLRPLQLHEGRRELVCVCAGSLLAAHAGLLDGRDATTHHQHLDELRAAAPHCRVVANRVFVTADAVWSSAGVTTGIDLILHRIADVCGPLVAARVAETMVVALRRGPADPELSPFLAHRGHLHLPLHRLQDAICQQPQADWTVEAMARVACVSPRHLARLFALHAGTSPLHYLQRIRLTTAEAALRAGARVGQAAELAGFSSDVQLRRAWSRLGSAGDTPSRARRLRGDTLS</sequence>
<dbReference type="InterPro" id="IPR052158">
    <property type="entry name" value="INH-QAR"/>
</dbReference>
<dbReference type="SUPFAM" id="SSF46689">
    <property type="entry name" value="Homeodomain-like"/>
    <property type="match status" value="1"/>
</dbReference>
<dbReference type="Gene3D" id="3.40.50.880">
    <property type="match status" value="1"/>
</dbReference>
<dbReference type="Proteomes" id="UP001620460">
    <property type="component" value="Unassembled WGS sequence"/>
</dbReference>
<dbReference type="SMART" id="SM00342">
    <property type="entry name" value="HTH_ARAC"/>
    <property type="match status" value="1"/>
</dbReference>
<evidence type="ECO:0000256" key="1">
    <source>
        <dbReference type="ARBA" id="ARBA00023015"/>
    </source>
</evidence>
<keyword evidence="2" id="KW-0804">Transcription</keyword>
<dbReference type="InterPro" id="IPR002818">
    <property type="entry name" value="DJ-1/PfpI"/>
</dbReference>
<dbReference type="Pfam" id="PF12833">
    <property type="entry name" value="HTH_18"/>
    <property type="match status" value="1"/>
</dbReference>
<dbReference type="SUPFAM" id="SSF52317">
    <property type="entry name" value="Class I glutamine amidotransferase-like"/>
    <property type="match status" value="1"/>
</dbReference>
<dbReference type="PROSITE" id="PS01124">
    <property type="entry name" value="HTH_ARAC_FAMILY_2"/>
    <property type="match status" value="1"/>
</dbReference>
<proteinExistence type="predicted"/>
<evidence type="ECO:0000256" key="2">
    <source>
        <dbReference type="ARBA" id="ARBA00023163"/>
    </source>
</evidence>
<dbReference type="Pfam" id="PF01965">
    <property type="entry name" value="DJ-1_PfpI"/>
    <property type="match status" value="1"/>
</dbReference>
<dbReference type="InterPro" id="IPR009057">
    <property type="entry name" value="Homeodomain-like_sf"/>
</dbReference>
<dbReference type="InterPro" id="IPR029062">
    <property type="entry name" value="Class_I_gatase-like"/>
</dbReference>
<organism evidence="4 5">
    <name type="scientific">Dyella ginsengisoli</name>
    <dbReference type="NCBI Taxonomy" id="363848"/>
    <lineage>
        <taxon>Bacteria</taxon>
        <taxon>Pseudomonadati</taxon>
        <taxon>Pseudomonadota</taxon>
        <taxon>Gammaproteobacteria</taxon>
        <taxon>Lysobacterales</taxon>
        <taxon>Rhodanobacteraceae</taxon>
        <taxon>Dyella</taxon>
    </lineage>
</organism>
<comment type="caution">
    <text evidence="4">The sequence shown here is derived from an EMBL/GenBank/DDBJ whole genome shotgun (WGS) entry which is preliminary data.</text>
</comment>
<reference evidence="4 5" key="1">
    <citation type="submission" date="2020-10" db="EMBL/GenBank/DDBJ databases">
        <title>Phylogeny of dyella-like bacteria.</title>
        <authorList>
            <person name="Fu J."/>
        </authorList>
    </citation>
    <scope>NUCLEOTIDE SEQUENCE [LARGE SCALE GENOMIC DNA]</scope>
    <source>
        <strain evidence="4 5">Gsoil3046</strain>
    </source>
</reference>
<keyword evidence="5" id="KW-1185">Reference proteome</keyword>
<name>A0ABW8JVE2_9GAMM</name>
<feature type="domain" description="HTH araC/xylS-type" evidence="3">
    <location>
        <begin position="230"/>
        <end position="327"/>
    </location>
</feature>
<evidence type="ECO:0000259" key="3">
    <source>
        <dbReference type="PROSITE" id="PS01124"/>
    </source>
</evidence>
<evidence type="ECO:0000313" key="4">
    <source>
        <dbReference type="EMBL" id="MFK2905119.1"/>
    </source>
</evidence>
<keyword evidence="1" id="KW-0805">Transcription regulation</keyword>
<dbReference type="PANTHER" id="PTHR43130:SF3">
    <property type="entry name" value="HTH-TYPE TRANSCRIPTIONAL REGULATOR RV1931C"/>
    <property type="match status" value="1"/>
</dbReference>
<accession>A0ABW8JVE2</accession>
<dbReference type="Gene3D" id="1.10.10.60">
    <property type="entry name" value="Homeodomain-like"/>
    <property type="match status" value="1"/>
</dbReference>
<dbReference type="InterPro" id="IPR018060">
    <property type="entry name" value="HTH_AraC"/>
</dbReference>